<evidence type="ECO:0000313" key="4">
    <source>
        <dbReference type="Proteomes" id="UP000008827"/>
    </source>
</evidence>
<protein>
    <submittedName>
        <fullName evidence="2 3">Uncharacterized protein</fullName>
    </submittedName>
</protein>
<dbReference type="InParanoid" id="A0A0R0EZC2"/>
<name>A0A0R0EZC2_SOYBN</name>
<evidence type="ECO:0000313" key="3">
    <source>
        <dbReference type="EnsemblPlants" id="KRG99104"/>
    </source>
</evidence>
<dbReference type="EnsemblPlants" id="KRG99104">
    <property type="protein sequence ID" value="KRG99104"/>
    <property type="gene ID" value="GLYMA_18G121100"/>
</dbReference>
<dbReference type="STRING" id="3847.A0A0R0EZC2"/>
<reference evidence="2 3" key="1">
    <citation type="journal article" date="2010" name="Nature">
        <title>Genome sequence of the palaeopolyploid soybean.</title>
        <authorList>
            <person name="Schmutz J."/>
            <person name="Cannon S.B."/>
            <person name="Schlueter J."/>
            <person name="Ma J."/>
            <person name="Mitros T."/>
            <person name="Nelson W."/>
            <person name="Hyten D.L."/>
            <person name="Song Q."/>
            <person name="Thelen J.J."/>
            <person name="Cheng J."/>
            <person name="Xu D."/>
            <person name="Hellsten U."/>
            <person name="May G.D."/>
            <person name="Yu Y."/>
            <person name="Sakurai T."/>
            <person name="Umezawa T."/>
            <person name="Bhattacharyya M.K."/>
            <person name="Sandhu D."/>
            <person name="Valliyodan B."/>
            <person name="Lindquist E."/>
            <person name="Peto M."/>
            <person name="Grant D."/>
            <person name="Shu S."/>
            <person name="Goodstein D."/>
            <person name="Barry K."/>
            <person name="Futrell-Griggs M."/>
            <person name="Abernathy B."/>
            <person name="Du J."/>
            <person name="Tian Z."/>
            <person name="Zhu L."/>
            <person name="Gill N."/>
            <person name="Joshi T."/>
            <person name="Libault M."/>
            <person name="Sethuraman A."/>
            <person name="Zhang X.-C."/>
            <person name="Shinozaki K."/>
            <person name="Nguyen H.T."/>
            <person name="Wing R.A."/>
            <person name="Cregan P."/>
            <person name="Specht J."/>
            <person name="Grimwood J."/>
            <person name="Rokhsar D."/>
            <person name="Stacey G."/>
            <person name="Shoemaker R.C."/>
            <person name="Jackson S.A."/>
        </authorList>
    </citation>
    <scope>NUCLEOTIDE SEQUENCE</scope>
    <source>
        <strain evidence="3">cv. Williams 82</strain>
        <tissue evidence="2">Callus</tissue>
    </source>
</reference>
<dbReference type="EMBL" id="CM000851">
    <property type="protein sequence ID" value="KRG99104.1"/>
    <property type="molecule type" value="Genomic_DNA"/>
</dbReference>
<reference evidence="2" key="3">
    <citation type="submission" date="2018-07" db="EMBL/GenBank/DDBJ databases">
        <title>WGS assembly of Glycine max.</title>
        <authorList>
            <person name="Schmutz J."/>
            <person name="Cannon S."/>
            <person name="Schlueter J."/>
            <person name="Ma J."/>
            <person name="Mitros T."/>
            <person name="Nelson W."/>
            <person name="Hyten D."/>
            <person name="Song Q."/>
            <person name="Thelen J."/>
            <person name="Cheng J."/>
            <person name="Xu D."/>
            <person name="Hellsten U."/>
            <person name="May G."/>
            <person name="Yu Y."/>
            <person name="Sakurai T."/>
            <person name="Umezawa T."/>
            <person name="Bhattacharyya M."/>
            <person name="Sandhu D."/>
            <person name="Valliyodan B."/>
            <person name="Lindquist E."/>
            <person name="Peto M."/>
            <person name="Grant D."/>
            <person name="Shu S."/>
            <person name="Goodstein D."/>
            <person name="Barry K."/>
            <person name="Futrell-Griggs M."/>
            <person name="Abernathy B."/>
            <person name="Du J."/>
            <person name="Tian Z."/>
            <person name="Zhu L."/>
            <person name="Gill N."/>
            <person name="Joshi T."/>
            <person name="Libault M."/>
            <person name="Sethuraman A."/>
            <person name="Zhang X."/>
            <person name="Shinozaki K."/>
            <person name="Nguyen H."/>
            <person name="Wing R."/>
            <person name="Cregan P."/>
            <person name="Specht J."/>
            <person name="Grimwood J."/>
            <person name="Rokhsar D."/>
            <person name="Stacey G."/>
            <person name="Shoemaker R."/>
            <person name="Jackson S."/>
        </authorList>
    </citation>
    <scope>NUCLEOTIDE SEQUENCE</scope>
    <source>
        <tissue evidence="2">Callus</tissue>
    </source>
</reference>
<dbReference type="Gramene" id="KRG99104">
    <property type="protein sequence ID" value="KRG99104"/>
    <property type="gene ID" value="GLYMA_18G121100"/>
</dbReference>
<sequence length="135" mass="13871">MTNANCPQESLHSVSNGNLRNQSRLQRNLMYLVVIADSQPQPSPLAVLQQQQGMHNQLGMSSSGSQGLHMLQSEATNVGGNATIGTGGGFPDFVCIGSGKQDIGISAEGRGGNSSGHSSDGGETLNYLKAAGDGN</sequence>
<reference evidence="3" key="2">
    <citation type="submission" date="2018-02" db="UniProtKB">
        <authorList>
            <consortium name="EnsemblPlants"/>
        </authorList>
    </citation>
    <scope>IDENTIFICATION</scope>
    <source>
        <strain evidence="3">Williams 82</strain>
    </source>
</reference>
<proteinExistence type="predicted"/>
<dbReference type="Proteomes" id="UP000008827">
    <property type="component" value="Chromosome 18"/>
</dbReference>
<keyword evidence="4" id="KW-1185">Reference proteome</keyword>
<dbReference type="PaxDb" id="3847-GLYMA02G29341.1"/>
<organism evidence="2">
    <name type="scientific">Glycine max</name>
    <name type="common">Soybean</name>
    <name type="synonym">Glycine hispida</name>
    <dbReference type="NCBI Taxonomy" id="3847"/>
    <lineage>
        <taxon>Eukaryota</taxon>
        <taxon>Viridiplantae</taxon>
        <taxon>Streptophyta</taxon>
        <taxon>Embryophyta</taxon>
        <taxon>Tracheophyta</taxon>
        <taxon>Spermatophyta</taxon>
        <taxon>Magnoliopsida</taxon>
        <taxon>eudicotyledons</taxon>
        <taxon>Gunneridae</taxon>
        <taxon>Pentapetalae</taxon>
        <taxon>rosids</taxon>
        <taxon>fabids</taxon>
        <taxon>Fabales</taxon>
        <taxon>Fabaceae</taxon>
        <taxon>Papilionoideae</taxon>
        <taxon>50 kb inversion clade</taxon>
        <taxon>NPAAA clade</taxon>
        <taxon>indigoferoid/millettioid clade</taxon>
        <taxon>Phaseoleae</taxon>
        <taxon>Glycine</taxon>
        <taxon>Glycine subgen. Soja</taxon>
    </lineage>
</organism>
<dbReference type="AlphaFoldDB" id="A0A0R0EZC2"/>
<evidence type="ECO:0000313" key="2">
    <source>
        <dbReference type="EMBL" id="KRG99104.1"/>
    </source>
</evidence>
<feature type="region of interest" description="Disordered" evidence="1">
    <location>
        <begin position="106"/>
        <end position="135"/>
    </location>
</feature>
<gene>
    <name evidence="2" type="ORF">GLYMA_18G121100</name>
</gene>
<accession>A0A0R0EZC2</accession>
<evidence type="ECO:0000256" key="1">
    <source>
        <dbReference type="SAM" id="MobiDB-lite"/>
    </source>
</evidence>